<gene>
    <name evidence="2" type="ORF">PPAR00522_LOCUS4101</name>
</gene>
<protein>
    <submittedName>
        <fullName evidence="2">Uncharacterized protein</fullName>
    </submittedName>
</protein>
<feature type="region of interest" description="Disordered" evidence="1">
    <location>
        <begin position="186"/>
        <end position="213"/>
    </location>
</feature>
<dbReference type="Pfam" id="PF03357">
    <property type="entry name" value="Snf7"/>
    <property type="match status" value="1"/>
</dbReference>
<evidence type="ECO:0000256" key="1">
    <source>
        <dbReference type="SAM" id="MobiDB-lite"/>
    </source>
</evidence>
<dbReference type="InterPro" id="IPR005024">
    <property type="entry name" value="Snf7_fam"/>
</dbReference>
<dbReference type="PANTHER" id="PTHR10476">
    <property type="entry name" value="CHARGED MULTIVESICULAR BODY PROTEIN"/>
    <property type="match status" value="1"/>
</dbReference>
<dbReference type="EMBL" id="HBFM01006674">
    <property type="protein sequence ID" value="CAD8767705.1"/>
    <property type="molecule type" value="Transcribed_RNA"/>
</dbReference>
<accession>A0A7S0UNP9</accession>
<dbReference type="GO" id="GO:0007034">
    <property type="term" value="P:vacuolar transport"/>
    <property type="evidence" value="ECO:0007669"/>
    <property type="project" value="InterPro"/>
</dbReference>
<evidence type="ECO:0000313" key="2">
    <source>
        <dbReference type="EMBL" id="CAD8767705.1"/>
    </source>
</evidence>
<name>A0A7S0UNP9_9CHLO</name>
<proteinExistence type="predicted"/>
<sequence length="213" mass="23329">MFKGLFAKPNIKEQVRDSQRGLRKECRDIDREVLTLQKEEQKLIREIKAAAKAGNTASAKILAKSLIRLREQITKLKGSTAHLTSISTQLTTSVATMKVANAMNTAAKTMTNMQKAVNPAGVTATMQQFARENAKMAMTSEMMDDAIDGALDDDEIEGETDELVGQVLDEIGIDLATHLGKVPENKSKVSTAVATEAEDEDNEMFSRLNQLKS</sequence>
<organism evidence="2">
    <name type="scientific">Polytomella parva</name>
    <dbReference type="NCBI Taxonomy" id="51329"/>
    <lineage>
        <taxon>Eukaryota</taxon>
        <taxon>Viridiplantae</taxon>
        <taxon>Chlorophyta</taxon>
        <taxon>core chlorophytes</taxon>
        <taxon>Chlorophyceae</taxon>
        <taxon>CS clade</taxon>
        <taxon>Chlamydomonadales</taxon>
        <taxon>Chlamydomonadaceae</taxon>
        <taxon>Polytomella</taxon>
    </lineage>
</organism>
<dbReference type="Gene3D" id="6.10.140.1230">
    <property type="match status" value="1"/>
</dbReference>
<dbReference type="AlphaFoldDB" id="A0A7S0UNP9"/>
<reference evidence="2" key="1">
    <citation type="submission" date="2021-01" db="EMBL/GenBank/DDBJ databases">
        <authorList>
            <person name="Corre E."/>
            <person name="Pelletier E."/>
            <person name="Niang G."/>
            <person name="Scheremetjew M."/>
            <person name="Finn R."/>
            <person name="Kale V."/>
            <person name="Holt S."/>
            <person name="Cochrane G."/>
            <person name="Meng A."/>
            <person name="Brown T."/>
            <person name="Cohen L."/>
        </authorList>
    </citation>
    <scope>NUCLEOTIDE SEQUENCE</scope>
    <source>
        <strain evidence="2">SAG 63-3</strain>
    </source>
</reference>